<name>A0A0E9WG69_ANGAN</name>
<reference evidence="1" key="1">
    <citation type="submission" date="2014-11" db="EMBL/GenBank/DDBJ databases">
        <authorList>
            <person name="Amaro Gonzalez C."/>
        </authorList>
    </citation>
    <scope>NUCLEOTIDE SEQUENCE</scope>
</reference>
<evidence type="ECO:0000313" key="1">
    <source>
        <dbReference type="EMBL" id="JAH88483.1"/>
    </source>
</evidence>
<proteinExistence type="predicted"/>
<sequence length="61" mass="7030">MAFPNHDFSPIYRLLFPSTPSRRAGAWDKLSYTSYLELTSIYGIRGHVSSEREENLITSFC</sequence>
<organism evidence="1">
    <name type="scientific">Anguilla anguilla</name>
    <name type="common">European freshwater eel</name>
    <name type="synonym">Muraena anguilla</name>
    <dbReference type="NCBI Taxonomy" id="7936"/>
    <lineage>
        <taxon>Eukaryota</taxon>
        <taxon>Metazoa</taxon>
        <taxon>Chordata</taxon>
        <taxon>Craniata</taxon>
        <taxon>Vertebrata</taxon>
        <taxon>Euteleostomi</taxon>
        <taxon>Actinopterygii</taxon>
        <taxon>Neopterygii</taxon>
        <taxon>Teleostei</taxon>
        <taxon>Anguilliformes</taxon>
        <taxon>Anguillidae</taxon>
        <taxon>Anguilla</taxon>
    </lineage>
</organism>
<accession>A0A0E9WG69</accession>
<dbReference type="AlphaFoldDB" id="A0A0E9WG69"/>
<dbReference type="EMBL" id="GBXM01020094">
    <property type="protein sequence ID" value="JAH88483.1"/>
    <property type="molecule type" value="Transcribed_RNA"/>
</dbReference>
<protein>
    <submittedName>
        <fullName evidence="1">Uncharacterized protein</fullName>
    </submittedName>
</protein>
<reference evidence="1" key="2">
    <citation type="journal article" date="2015" name="Fish Shellfish Immunol.">
        <title>Early steps in the European eel (Anguilla anguilla)-Vibrio vulnificus interaction in the gills: Role of the RtxA13 toxin.</title>
        <authorList>
            <person name="Callol A."/>
            <person name="Pajuelo D."/>
            <person name="Ebbesson L."/>
            <person name="Teles M."/>
            <person name="MacKenzie S."/>
            <person name="Amaro C."/>
        </authorList>
    </citation>
    <scope>NUCLEOTIDE SEQUENCE</scope>
</reference>